<evidence type="ECO:0000256" key="2">
    <source>
        <dbReference type="ARBA" id="ARBA00022670"/>
    </source>
</evidence>
<dbReference type="RefSeq" id="WP_013323708.1">
    <property type="nucleotide sequence ID" value="NC_014501.1"/>
</dbReference>
<evidence type="ECO:0000256" key="7">
    <source>
        <dbReference type="PROSITE-ProRule" id="PRU00339"/>
    </source>
</evidence>
<keyword evidence="5" id="KW-0862">Zinc</keyword>
<keyword evidence="11" id="KW-1185">Reference proteome</keyword>
<reference evidence="11" key="1">
    <citation type="journal article" date="2011" name="MBio">
        <title>Novel metabolic attributes of the genus Cyanothece, comprising a group of unicellular nitrogen-fixing Cyanobacteria.</title>
        <authorList>
            <person name="Bandyopadhyay A."/>
            <person name="Elvitigala T."/>
            <person name="Welsh E."/>
            <person name="Stockel J."/>
            <person name="Liberton M."/>
            <person name="Min H."/>
            <person name="Sherman L.A."/>
            <person name="Pakrasi H.B."/>
        </authorList>
    </citation>
    <scope>NUCLEOTIDE SEQUENCE [LARGE SCALE GENOMIC DNA]</scope>
    <source>
        <strain evidence="11">PCC 7822</strain>
    </source>
</reference>
<dbReference type="SUPFAM" id="SSF48452">
    <property type="entry name" value="TPR-like"/>
    <property type="match status" value="1"/>
</dbReference>
<dbReference type="InterPro" id="IPR011990">
    <property type="entry name" value="TPR-like_helical_dom_sf"/>
</dbReference>
<keyword evidence="2" id="KW-0645">Protease</keyword>
<dbReference type="GO" id="GO:0016020">
    <property type="term" value="C:membrane"/>
    <property type="evidence" value="ECO:0007669"/>
    <property type="project" value="TreeGrafter"/>
</dbReference>
<sequence>MKLIRKTSLIILWSIIGELSPLLVLAQTPKPIDSVNLGERSWIAQKTTETTSTPSSSQTPENHQPNKPSTPADNTTTVNECWQPNETLPQPQPVAQIEESSPPQTVKENSDSSAASQEIDSQQSAEEEAKQSQEKEKPVSFIPKPTSEEIALYQQLAQADRYYRCGQSTVAEKLYREAKKPFEAEIKYQRELIPQAIYDPQYLQPGGAVYWRLYQEALKEKRLQSKIIAPLKLLTEQHPEFIPAHLEYAKILKEYGQKEQAQEVLENAITLYPNEAPLVKAKVEADMAAKKWLDASLTARRFALFNPDNYLAAEFLQLANENLQRYKNDLRSKLTLGAVGNAVLGGIGYAFFGNIGGPISAIETVTLLIQGEKAIGESSAKHFQKRLTLIEDEEVLSYVREIGKKLAAVAGRNEFNYEFYVVMDDNLNAFALPGGKVFINAGAILKTNSEAELAGLMAHELSHAVLSHSFQIMTGGNLLANATQFVPYLGSSAGDLITLNYSRDMEREADIFGTRLLAASGYAADGVRNLMVVLEKEDDPSPPAWLSTHPDTSDRVKYVEKMLVQERLNRYAYEGVERHWKIRNRVGELLDKYRQEKEEKEGKKSKKPPETTPKTQQIIQQQQENRPI</sequence>
<feature type="compositionally biased region" description="Polar residues" evidence="8">
    <location>
        <begin position="98"/>
        <end position="120"/>
    </location>
</feature>
<dbReference type="Gene3D" id="3.30.2010.10">
    <property type="entry name" value="Metalloproteases ('zincins'), catalytic domain"/>
    <property type="match status" value="1"/>
</dbReference>
<evidence type="ECO:0000259" key="9">
    <source>
        <dbReference type="Pfam" id="PF01435"/>
    </source>
</evidence>
<dbReference type="EMBL" id="CP002198">
    <property type="protein sequence ID" value="ADN15639.1"/>
    <property type="molecule type" value="Genomic_DNA"/>
</dbReference>
<dbReference type="InterPro" id="IPR001915">
    <property type="entry name" value="Peptidase_M48"/>
</dbReference>
<dbReference type="STRING" id="497965.Cyan7822_3702"/>
<evidence type="ECO:0000256" key="8">
    <source>
        <dbReference type="SAM" id="MobiDB-lite"/>
    </source>
</evidence>
<feature type="region of interest" description="Disordered" evidence="8">
    <location>
        <begin position="593"/>
        <end position="628"/>
    </location>
</feature>
<dbReference type="AlphaFoldDB" id="E0UH40"/>
<evidence type="ECO:0000256" key="3">
    <source>
        <dbReference type="ARBA" id="ARBA00022723"/>
    </source>
</evidence>
<evidence type="ECO:0000256" key="1">
    <source>
        <dbReference type="ARBA" id="ARBA00001947"/>
    </source>
</evidence>
<dbReference type="PROSITE" id="PS50005">
    <property type="entry name" value="TPR"/>
    <property type="match status" value="1"/>
</dbReference>
<protein>
    <submittedName>
        <fullName evidence="10">Peptidase M48 Ste24p</fullName>
    </submittedName>
</protein>
<dbReference type="HOGENOM" id="CLU_023737_1_0_3"/>
<feature type="repeat" description="TPR" evidence="7">
    <location>
        <begin position="242"/>
        <end position="275"/>
    </location>
</feature>
<evidence type="ECO:0000313" key="10">
    <source>
        <dbReference type="EMBL" id="ADN15639.1"/>
    </source>
</evidence>
<dbReference type="Proteomes" id="UP000008206">
    <property type="component" value="Chromosome"/>
</dbReference>
<evidence type="ECO:0000256" key="6">
    <source>
        <dbReference type="ARBA" id="ARBA00023049"/>
    </source>
</evidence>
<comment type="cofactor">
    <cofactor evidence="1">
        <name>Zn(2+)</name>
        <dbReference type="ChEBI" id="CHEBI:29105"/>
    </cofactor>
</comment>
<dbReference type="eggNOG" id="COG1729">
    <property type="taxonomic scope" value="Bacteria"/>
</dbReference>
<dbReference type="InterPro" id="IPR019734">
    <property type="entry name" value="TPR_rpt"/>
</dbReference>
<evidence type="ECO:0000256" key="4">
    <source>
        <dbReference type="ARBA" id="ARBA00022801"/>
    </source>
</evidence>
<dbReference type="PANTHER" id="PTHR22726:SF1">
    <property type="entry name" value="METALLOENDOPEPTIDASE OMA1, MITOCHONDRIAL"/>
    <property type="match status" value="1"/>
</dbReference>
<dbReference type="KEGG" id="cyj:Cyan7822_3702"/>
<feature type="domain" description="Peptidase M48" evidence="9">
    <location>
        <begin position="398"/>
        <end position="561"/>
    </location>
</feature>
<keyword evidence="7" id="KW-0802">TPR repeat</keyword>
<keyword evidence="4" id="KW-0378">Hydrolase</keyword>
<evidence type="ECO:0000313" key="11">
    <source>
        <dbReference type="Proteomes" id="UP000008206"/>
    </source>
</evidence>
<dbReference type="CDD" id="cd07333">
    <property type="entry name" value="M48C_bepA_like"/>
    <property type="match status" value="1"/>
</dbReference>
<name>E0UH40_GLOV7</name>
<dbReference type="GO" id="GO:0046872">
    <property type="term" value="F:metal ion binding"/>
    <property type="evidence" value="ECO:0007669"/>
    <property type="project" value="UniProtKB-KW"/>
</dbReference>
<organism evidence="10 11">
    <name type="scientific">Gloeothece verrucosa (strain PCC 7822)</name>
    <name type="common">Cyanothece sp. (strain PCC 7822)</name>
    <dbReference type="NCBI Taxonomy" id="497965"/>
    <lineage>
        <taxon>Bacteria</taxon>
        <taxon>Bacillati</taxon>
        <taxon>Cyanobacteriota</taxon>
        <taxon>Cyanophyceae</taxon>
        <taxon>Oscillatoriophycideae</taxon>
        <taxon>Chroococcales</taxon>
        <taxon>Aphanothecaceae</taxon>
        <taxon>Gloeothece</taxon>
        <taxon>Gloeothece verrucosa</taxon>
    </lineage>
</organism>
<dbReference type="eggNOG" id="COG4783">
    <property type="taxonomic scope" value="Bacteria"/>
</dbReference>
<feature type="compositionally biased region" description="Basic and acidic residues" evidence="8">
    <location>
        <begin position="127"/>
        <end position="138"/>
    </location>
</feature>
<evidence type="ECO:0000256" key="5">
    <source>
        <dbReference type="ARBA" id="ARBA00022833"/>
    </source>
</evidence>
<dbReference type="PANTHER" id="PTHR22726">
    <property type="entry name" value="METALLOENDOPEPTIDASE OMA1"/>
    <property type="match status" value="1"/>
</dbReference>
<proteinExistence type="predicted"/>
<dbReference type="GO" id="GO:0051603">
    <property type="term" value="P:proteolysis involved in protein catabolic process"/>
    <property type="evidence" value="ECO:0007669"/>
    <property type="project" value="TreeGrafter"/>
</dbReference>
<dbReference type="InterPro" id="IPR051156">
    <property type="entry name" value="Mito/Outer_Membr_Metalloprot"/>
</dbReference>
<feature type="compositionally biased region" description="Low complexity" evidence="8">
    <location>
        <begin position="612"/>
        <end position="628"/>
    </location>
</feature>
<feature type="region of interest" description="Disordered" evidence="8">
    <location>
        <begin position="47"/>
        <end position="143"/>
    </location>
</feature>
<dbReference type="Gene3D" id="1.25.40.10">
    <property type="entry name" value="Tetratricopeptide repeat domain"/>
    <property type="match status" value="1"/>
</dbReference>
<keyword evidence="3" id="KW-0479">Metal-binding</keyword>
<dbReference type="OrthoDB" id="9810445at2"/>
<feature type="compositionally biased region" description="Low complexity" evidence="8">
    <location>
        <begin position="47"/>
        <end position="61"/>
    </location>
</feature>
<dbReference type="Pfam" id="PF01435">
    <property type="entry name" value="Peptidase_M48"/>
    <property type="match status" value="1"/>
</dbReference>
<keyword evidence="6" id="KW-0482">Metalloprotease</keyword>
<feature type="compositionally biased region" description="Polar residues" evidence="8">
    <location>
        <begin position="62"/>
        <end position="89"/>
    </location>
</feature>
<accession>E0UH40</accession>
<feature type="compositionally biased region" description="Basic and acidic residues" evidence="8">
    <location>
        <begin position="593"/>
        <end position="602"/>
    </location>
</feature>
<dbReference type="GO" id="GO:0004222">
    <property type="term" value="F:metalloendopeptidase activity"/>
    <property type="evidence" value="ECO:0007669"/>
    <property type="project" value="InterPro"/>
</dbReference>
<gene>
    <name evidence="10" type="ordered locus">Cyan7822_3702</name>
</gene>